<dbReference type="AlphaFoldDB" id="A0A7S3I5I3"/>
<reference evidence="1" key="1">
    <citation type="submission" date="2021-01" db="EMBL/GenBank/DDBJ databases">
        <authorList>
            <person name="Corre E."/>
            <person name="Pelletier E."/>
            <person name="Niang G."/>
            <person name="Scheremetjew M."/>
            <person name="Finn R."/>
            <person name="Kale V."/>
            <person name="Holt S."/>
            <person name="Cochrane G."/>
            <person name="Meng A."/>
            <person name="Brown T."/>
            <person name="Cohen L."/>
        </authorList>
    </citation>
    <scope>NUCLEOTIDE SEQUENCE</scope>
    <source>
        <strain evidence="1">Fehren 1</strain>
    </source>
</reference>
<name>A0A7S3I5I3_9SPIT</name>
<protein>
    <submittedName>
        <fullName evidence="1">Uncharacterized protein</fullName>
    </submittedName>
</protein>
<dbReference type="EMBL" id="HBIE01030204">
    <property type="protein sequence ID" value="CAE0314137.1"/>
    <property type="molecule type" value="Transcribed_RNA"/>
</dbReference>
<evidence type="ECO:0000313" key="1">
    <source>
        <dbReference type="EMBL" id="CAE0314137.1"/>
    </source>
</evidence>
<gene>
    <name evidence="1" type="ORF">FEHR0123_LOCUS9061</name>
</gene>
<sequence length="127" mass="14154">MLNFDEIHVCRYAAFVGGDLSHALIGHEFAENIRSGEYAFNFGSHHKATLACSGGSAASARDIDARDFVGVCALVAFRALDVNWLNKHELRVRDQCHLLYNRQQCIVVFIEQNSALDAFNPTNELIN</sequence>
<proteinExistence type="predicted"/>
<accession>A0A7S3I5I3</accession>
<organism evidence="1">
    <name type="scientific">Favella ehrenbergii</name>
    <dbReference type="NCBI Taxonomy" id="182087"/>
    <lineage>
        <taxon>Eukaryota</taxon>
        <taxon>Sar</taxon>
        <taxon>Alveolata</taxon>
        <taxon>Ciliophora</taxon>
        <taxon>Intramacronucleata</taxon>
        <taxon>Spirotrichea</taxon>
        <taxon>Choreotrichia</taxon>
        <taxon>Tintinnida</taxon>
        <taxon>Xystonellidae</taxon>
        <taxon>Favella</taxon>
    </lineage>
</organism>